<proteinExistence type="predicted"/>
<evidence type="ECO:0000313" key="1">
    <source>
        <dbReference type="EMBL" id="CVI57374.1"/>
    </source>
</evidence>
<dbReference type="AlphaFoldDB" id="A0A1S7TRY1"/>
<evidence type="ECO:0000313" key="2">
    <source>
        <dbReference type="Proteomes" id="UP000192140"/>
    </source>
</evidence>
<dbReference type="Gene3D" id="3.20.20.70">
    <property type="entry name" value="Aldolase class I"/>
    <property type="match status" value="1"/>
</dbReference>
<gene>
    <name evidence="1" type="ORF">AGR7A_Lc10069</name>
</gene>
<reference evidence="1" key="1">
    <citation type="submission" date="2016-01" db="EMBL/GenBank/DDBJ databases">
        <authorList>
            <person name="Regsiter A."/>
            <person name="william w."/>
        </authorList>
    </citation>
    <scope>NUCLEOTIDE SEQUENCE</scope>
    <source>
        <strain evidence="1">NCPPB 1641</strain>
    </source>
</reference>
<name>A0A1S7TRY1_9HYPH</name>
<dbReference type="EMBL" id="FCNP01000030">
    <property type="protein sequence ID" value="CVI57374.1"/>
    <property type="molecule type" value="Genomic_DNA"/>
</dbReference>
<sequence length="364" mass="39896">MAVYECKSAVAIEALAAELQHSLRATMVTRLDRKLANIRAGRYKPSDFIIADAKDSDVGAGVSATGFDYSVKPPRRRTRQEFITQIEEIIDQDVVDIMLVSQSNLDLLDERGAFSGSEVKPAIRGNLESMCWGGVRHGTYTQSPSVPFRDTGLARAIANYPTSGTDLCLYSVCFTNDLDRDICTLKAFAEFRAEASRHNFKYFYEVFNPNVDIGLTREQTGEFVNDHIIKSLASVPRAERPLFLKMPYNGPKALEELASFDSELIVGVLGGGAGTTRDTFELVAQSERYGARLALFGRKINLAEAPLNLIVLMRAVADGALKPEEAVRAYHGELQTLGLSPVRPLADDRVITEDVLKAAAAKAA</sequence>
<protein>
    <submittedName>
        <fullName evidence="1">Uncharacterized protein</fullName>
    </submittedName>
</protein>
<dbReference type="InterPro" id="IPR013785">
    <property type="entry name" value="Aldolase_TIM"/>
</dbReference>
<organism evidence="1 2">
    <name type="scientific">Agrobacterium deltaense NCPPB 1641</name>
    <dbReference type="NCBI Taxonomy" id="1183425"/>
    <lineage>
        <taxon>Bacteria</taxon>
        <taxon>Pseudomonadati</taxon>
        <taxon>Pseudomonadota</taxon>
        <taxon>Alphaproteobacteria</taxon>
        <taxon>Hyphomicrobiales</taxon>
        <taxon>Rhizobiaceae</taxon>
        <taxon>Rhizobium/Agrobacterium group</taxon>
        <taxon>Agrobacterium</taxon>
    </lineage>
</organism>
<keyword evidence="2" id="KW-1185">Reference proteome</keyword>
<dbReference type="Proteomes" id="UP000192140">
    <property type="component" value="Unassembled WGS sequence"/>
</dbReference>
<accession>A0A1S7TRY1</accession>
<comment type="caution">
    <text evidence="1">The sequence shown here is derived from an EMBL/GenBank/DDBJ whole genome shotgun (WGS) entry which is preliminary data.</text>
</comment>